<dbReference type="InterPro" id="IPR043929">
    <property type="entry name" value="DUF5755"/>
</dbReference>
<reference evidence="2" key="1">
    <citation type="journal article" date="2020" name="Nature">
        <title>Giant virus diversity and host interactions through global metagenomics.</title>
        <authorList>
            <person name="Schulz F."/>
            <person name="Roux S."/>
            <person name="Paez-Espino D."/>
            <person name="Jungbluth S."/>
            <person name="Walsh D.A."/>
            <person name="Denef V.J."/>
            <person name="McMahon K.D."/>
            <person name="Konstantinidis K.T."/>
            <person name="Eloe-Fadrosh E.A."/>
            <person name="Kyrpides N.C."/>
            <person name="Woyke T."/>
        </authorList>
    </citation>
    <scope>NUCLEOTIDE SEQUENCE</scope>
    <source>
        <strain evidence="2">GVMAG-M-3300024252-29</strain>
    </source>
</reference>
<protein>
    <submittedName>
        <fullName evidence="2">Uncharacterized protein</fullName>
    </submittedName>
</protein>
<proteinExistence type="predicted"/>
<accession>A0A6C0IL74</accession>
<organism evidence="2">
    <name type="scientific">viral metagenome</name>
    <dbReference type="NCBI Taxonomy" id="1070528"/>
    <lineage>
        <taxon>unclassified sequences</taxon>
        <taxon>metagenomes</taxon>
        <taxon>organismal metagenomes</taxon>
    </lineage>
</organism>
<dbReference type="AlphaFoldDB" id="A0A6C0IL74"/>
<dbReference type="EMBL" id="MN740207">
    <property type="protein sequence ID" value="QHT93390.1"/>
    <property type="molecule type" value="Genomic_DNA"/>
</dbReference>
<sequence>MPKKCPPGVICFENVTLFFMFIALCVVLYVAYPRIKEYTSRYGMAQSHANSSNRMNNAFMFNMPSRATCDDPVSSHYEMLMKPGHGYTTNPQDVLMNPYVPPVNMANHPSMSTPMSHPYVPPGHTPVNVSTNVGHMRSNYTQVGILTPGGASEKILALMGRQLHSGRSKWQYYTISDNNNSVKLPVIKNGKSCTNEYGCDELSNGDTVFVEGYNQAFRITIYENDSLQYIPYL</sequence>
<keyword evidence="1" id="KW-0472">Membrane</keyword>
<keyword evidence="1" id="KW-1133">Transmembrane helix</keyword>
<evidence type="ECO:0000256" key="1">
    <source>
        <dbReference type="SAM" id="Phobius"/>
    </source>
</evidence>
<keyword evidence="1" id="KW-0812">Transmembrane</keyword>
<name>A0A6C0IL74_9ZZZZ</name>
<dbReference type="Pfam" id="PF19059">
    <property type="entry name" value="DUF5755"/>
    <property type="match status" value="1"/>
</dbReference>
<evidence type="ECO:0000313" key="2">
    <source>
        <dbReference type="EMBL" id="QHT93390.1"/>
    </source>
</evidence>
<feature type="transmembrane region" description="Helical" evidence="1">
    <location>
        <begin position="15"/>
        <end position="32"/>
    </location>
</feature>